<dbReference type="EMBL" id="LNZB01000036">
    <property type="protein sequence ID" value="KTD79371.1"/>
    <property type="molecule type" value="Genomic_DNA"/>
</dbReference>
<dbReference type="OrthoDB" id="9781927at2"/>
<dbReference type="InterPro" id="IPR007404">
    <property type="entry name" value="YdjM-like"/>
</dbReference>
<protein>
    <submittedName>
        <fullName evidence="2">Integral membrane protein</fullName>
    </submittedName>
</protein>
<feature type="transmembrane region" description="Helical" evidence="1">
    <location>
        <begin position="154"/>
        <end position="171"/>
    </location>
</feature>
<dbReference type="Pfam" id="PF04307">
    <property type="entry name" value="YdjM"/>
    <property type="match status" value="1"/>
</dbReference>
<keyword evidence="1" id="KW-0812">Transmembrane</keyword>
<feature type="transmembrane region" description="Helical" evidence="1">
    <location>
        <begin position="128"/>
        <end position="148"/>
    </location>
</feature>
<dbReference type="InterPro" id="IPR053170">
    <property type="entry name" value="Transcription_regulator"/>
</dbReference>
<sequence>MDPITHAALGAASAQIIFGKYNKHIPWQVGALAGMAPDLDVFFALNNNPLSLEYWHRHFTHSLSFIPIGGMIVALVLICFPHFRKHWKITIGSALIAYATHSLLDAITSYGTLLLWPWSNSRISWDIVAIIDPVFTVPLILGTIYSVIFQNSRATAYAFVFCSLFLVFNFVQHQRAIKVVNQYAEANHLNIQLLRIIPKLASSTHWRAIIKEKKCSTIADVATPIFASSEVAPNNQVLNLTNTLIPNRLTSEQKQELALFSWFTEQQVIIANKNPLLLADGRYTLGVKPIYSLWGIELMPQNKHAKKIKLPEIKEVCSPDIQY</sequence>
<dbReference type="Proteomes" id="UP000054729">
    <property type="component" value="Unassembled WGS sequence"/>
</dbReference>
<reference evidence="2 3" key="1">
    <citation type="submission" date="2015-11" db="EMBL/GenBank/DDBJ databases">
        <title>Genomic analysis of 38 Legionella species identifies large and diverse effector repertoires.</title>
        <authorList>
            <person name="Burstein D."/>
            <person name="Amaro F."/>
            <person name="Zusman T."/>
            <person name="Lifshitz Z."/>
            <person name="Cohen O."/>
            <person name="Gilbert J.A."/>
            <person name="Pupko T."/>
            <person name="Shuman H.A."/>
            <person name="Segal G."/>
        </authorList>
    </citation>
    <scope>NUCLEOTIDE SEQUENCE [LARGE SCALE GENOMIC DNA]</scope>
    <source>
        <strain evidence="2 3">ATCC 51914</strain>
    </source>
</reference>
<name>A0A0W1ADG2_9GAMM</name>
<keyword evidence="1" id="KW-0472">Membrane</keyword>
<proteinExistence type="predicted"/>
<dbReference type="AlphaFoldDB" id="A0A0W1ADG2"/>
<organism evidence="2 3">
    <name type="scientific">Legionella waltersii</name>
    <dbReference type="NCBI Taxonomy" id="66969"/>
    <lineage>
        <taxon>Bacteria</taxon>
        <taxon>Pseudomonadati</taxon>
        <taxon>Pseudomonadota</taxon>
        <taxon>Gammaproteobacteria</taxon>
        <taxon>Legionellales</taxon>
        <taxon>Legionellaceae</taxon>
        <taxon>Legionella</taxon>
    </lineage>
</organism>
<dbReference type="PANTHER" id="PTHR40031:SF1">
    <property type="entry name" value="MEMBRANE-BOUND METAL-DEPENDENT HYDROLASE"/>
    <property type="match status" value="1"/>
</dbReference>
<comment type="caution">
    <text evidence="2">The sequence shown here is derived from an EMBL/GenBank/DDBJ whole genome shotgun (WGS) entry which is preliminary data.</text>
</comment>
<evidence type="ECO:0000313" key="2">
    <source>
        <dbReference type="EMBL" id="KTD79371.1"/>
    </source>
</evidence>
<evidence type="ECO:0000256" key="1">
    <source>
        <dbReference type="SAM" id="Phobius"/>
    </source>
</evidence>
<feature type="transmembrane region" description="Helical" evidence="1">
    <location>
        <begin position="63"/>
        <end position="83"/>
    </location>
</feature>
<gene>
    <name evidence="2" type="ORF">Lwal_1443</name>
</gene>
<keyword evidence="3" id="KW-1185">Reference proteome</keyword>
<dbReference type="RefSeq" id="WP_058480142.1">
    <property type="nucleotide sequence ID" value="NZ_CAAAIQ010000016.1"/>
</dbReference>
<feature type="transmembrane region" description="Helical" evidence="1">
    <location>
        <begin position="95"/>
        <end position="116"/>
    </location>
</feature>
<dbReference type="PANTHER" id="PTHR40031">
    <property type="entry name" value="HYPOTHETICAL MEMBRANE SPANNING PROTEIN"/>
    <property type="match status" value="1"/>
</dbReference>
<evidence type="ECO:0000313" key="3">
    <source>
        <dbReference type="Proteomes" id="UP000054729"/>
    </source>
</evidence>
<dbReference type="PATRIC" id="fig|66969.6.peg.1579"/>
<keyword evidence="1" id="KW-1133">Transmembrane helix</keyword>
<dbReference type="STRING" id="66969.Lwal_1443"/>
<accession>A0A0W1ADG2</accession>